<keyword evidence="6 7" id="KW-0378">Hydrolase</keyword>
<gene>
    <name evidence="7" type="primary">nfi</name>
    <name evidence="8" type="ORF">B7O98_06210</name>
</gene>
<keyword evidence="7" id="KW-0479">Metal-binding</keyword>
<dbReference type="PANTHER" id="PTHR28511:SF1">
    <property type="entry name" value="ENDONUCLEASE V"/>
    <property type="match status" value="1"/>
</dbReference>
<dbReference type="PANTHER" id="PTHR28511">
    <property type="entry name" value="ENDONUCLEASE V"/>
    <property type="match status" value="1"/>
</dbReference>
<keyword evidence="7" id="KW-0234">DNA repair</keyword>
<dbReference type="GO" id="GO:0016891">
    <property type="term" value="F:RNA endonuclease activity producing 5'-phosphomonoesters, hydrolytic mechanism"/>
    <property type="evidence" value="ECO:0007669"/>
    <property type="project" value="TreeGrafter"/>
</dbReference>
<evidence type="ECO:0000256" key="2">
    <source>
        <dbReference type="ARBA" id="ARBA00004496"/>
    </source>
</evidence>
<dbReference type="InterPro" id="IPR007581">
    <property type="entry name" value="Endonuclease-V"/>
</dbReference>
<evidence type="ECO:0000313" key="8">
    <source>
        <dbReference type="EMBL" id="PUA32258.1"/>
    </source>
</evidence>
<evidence type="ECO:0000256" key="1">
    <source>
        <dbReference type="ARBA" id="ARBA00001835"/>
    </source>
</evidence>
<evidence type="ECO:0000256" key="4">
    <source>
        <dbReference type="ARBA" id="ARBA00022722"/>
    </source>
</evidence>
<dbReference type="GO" id="GO:0043737">
    <property type="term" value="F:deoxyribonuclease V activity"/>
    <property type="evidence" value="ECO:0007669"/>
    <property type="project" value="UniProtKB-UniRule"/>
</dbReference>
<dbReference type="Pfam" id="PF04493">
    <property type="entry name" value="Endonuclease_5"/>
    <property type="match status" value="1"/>
</dbReference>
<dbReference type="EC" id="3.1.21.7" evidence="7"/>
<accession>A0A2R7Y415</accession>
<dbReference type="Proteomes" id="UP000244093">
    <property type="component" value="Unassembled WGS sequence"/>
</dbReference>
<dbReference type="GO" id="GO:0006281">
    <property type="term" value="P:DNA repair"/>
    <property type="evidence" value="ECO:0007669"/>
    <property type="project" value="UniProtKB-UniRule"/>
</dbReference>
<feature type="binding site" evidence="7">
    <location>
        <position position="35"/>
    </location>
    <ligand>
        <name>Mg(2+)</name>
        <dbReference type="ChEBI" id="CHEBI:18420"/>
    </ligand>
</feature>
<evidence type="ECO:0000256" key="6">
    <source>
        <dbReference type="ARBA" id="ARBA00022801"/>
    </source>
</evidence>
<comment type="function">
    <text evidence="7">DNA repair enzyme involved in the repair of deaminated bases. Selectively cleaves double-stranded DNA at the second phosphodiester bond 3' to a deoxyinosine leaving behind the intact lesion on the nicked DNA.</text>
</comment>
<proteinExistence type="inferred from homology"/>
<reference evidence="8" key="1">
    <citation type="submission" date="2017-04" db="EMBL/GenBank/DDBJ databases">
        <authorList>
            <person name="Afonso C.L."/>
            <person name="Miller P.J."/>
            <person name="Scott M.A."/>
            <person name="Spackman E."/>
            <person name="Goraichik I."/>
            <person name="Dimitrov K.M."/>
            <person name="Suarez D.L."/>
            <person name="Swayne D.E."/>
        </authorList>
    </citation>
    <scope>NUCLEOTIDE SEQUENCE</scope>
    <source>
        <strain evidence="8">NZ3</strain>
    </source>
</reference>
<reference evidence="8" key="2">
    <citation type="journal article" date="2018" name="Syst. Appl. Microbiol.">
        <title>A new symbiotic nanoarchaeote (Candidatus Nanoclepta minutus) and its host (Zestosphaera tikiterensis gen. nov., sp. nov.) from a New Zealand hot spring.</title>
        <authorList>
            <person name="St John E."/>
            <person name="Liu Y."/>
            <person name="Podar M."/>
            <person name="Stott M.B."/>
            <person name="Meneghin J."/>
            <person name="Chen Z."/>
            <person name="Lagutin K."/>
            <person name="Mitchell K."/>
            <person name="Reysenbach A.L."/>
        </authorList>
    </citation>
    <scope>NUCLEOTIDE SEQUENCE [LARGE SCALE GENOMIC DNA]</scope>
    <source>
        <strain evidence="8">NZ3</strain>
    </source>
</reference>
<evidence type="ECO:0000256" key="5">
    <source>
        <dbReference type="ARBA" id="ARBA00022759"/>
    </source>
</evidence>
<dbReference type="EMBL" id="NBVN01000004">
    <property type="protein sequence ID" value="PUA32258.1"/>
    <property type="molecule type" value="Genomic_DNA"/>
</dbReference>
<dbReference type="GO" id="GO:0000287">
    <property type="term" value="F:magnesium ion binding"/>
    <property type="evidence" value="ECO:0007669"/>
    <property type="project" value="UniProtKB-UniRule"/>
</dbReference>
<keyword evidence="7" id="KW-0227">DNA damage</keyword>
<evidence type="ECO:0000256" key="7">
    <source>
        <dbReference type="HAMAP-Rule" id="MF_00801"/>
    </source>
</evidence>
<feature type="binding site" evidence="7">
    <location>
        <position position="101"/>
    </location>
    <ligand>
        <name>Mg(2+)</name>
        <dbReference type="ChEBI" id="CHEBI:18420"/>
    </ligand>
</feature>
<dbReference type="HAMAP" id="MF_00801">
    <property type="entry name" value="Endonuclease_5"/>
    <property type="match status" value="1"/>
</dbReference>
<sequence>MIFNTFKAQELQKILSAKVIREGGPDRISLVVGLDISYVKGVGIAVATLHAYPGMDLIKYSVAVDEVNIPYIPGLLAFREAPLMFAAYESLNEDSDLILVDGHGITHPRGFGIASHIGLVLDKPTIGVAKSVLIGNEVVLGGRKYLEVNGDLRAYVVEFSSRSKVYLSVGHKVGLKFIEDIAPTLFKGNKLPEPTYKADQISKVVKSRYVPRAEGRGS</sequence>
<feature type="site" description="Interaction with target DNA" evidence="7">
    <location>
        <position position="71"/>
    </location>
</feature>
<dbReference type="CDD" id="cd06559">
    <property type="entry name" value="Endonuclease_V"/>
    <property type="match status" value="1"/>
</dbReference>
<organism evidence="8 9">
    <name type="scientific">Zestosphaera tikiterensis</name>
    <dbReference type="NCBI Taxonomy" id="1973259"/>
    <lineage>
        <taxon>Archaea</taxon>
        <taxon>Thermoproteota</taxon>
        <taxon>Thermoprotei</taxon>
        <taxon>Desulfurococcales</taxon>
        <taxon>Desulfurococcaceae</taxon>
        <taxon>Zestosphaera</taxon>
    </lineage>
</organism>
<evidence type="ECO:0000256" key="3">
    <source>
        <dbReference type="ARBA" id="ARBA00022490"/>
    </source>
</evidence>
<comment type="catalytic activity">
    <reaction evidence="1 7">
        <text>Endonucleolytic cleavage at apurinic or apyrimidinic sites to products with a 5'-phosphate.</text>
        <dbReference type="EC" id="3.1.21.7"/>
    </reaction>
</comment>
<dbReference type="GO" id="GO:0005737">
    <property type="term" value="C:cytoplasm"/>
    <property type="evidence" value="ECO:0007669"/>
    <property type="project" value="UniProtKB-SubCell"/>
</dbReference>
<name>A0A2R7Y415_9CREN</name>
<keyword evidence="5 7" id="KW-0255">Endonuclease</keyword>
<comment type="subcellular location">
    <subcellularLocation>
        <location evidence="2 7">Cytoplasm</location>
    </subcellularLocation>
</comment>
<keyword evidence="3 7" id="KW-0963">Cytoplasm</keyword>
<comment type="cofactor">
    <cofactor evidence="7">
        <name>Mg(2+)</name>
        <dbReference type="ChEBI" id="CHEBI:18420"/>
    </cofactor>
</comment>
<dbReference type="AlphaFoldDB" id="A0A2R7Y415"/>
<keyword evidence="7" id="KW-0460">Magnesium</keyword>
<protein>
    <recommendedName>
        <fullName evidence="7">Endonuclease V</fullName>
        <ecNumber evidence="7">3.1.21.7</ecNumber>
    </recommendedName>
    <alternativeName>
        <fullName evidence="7">Deoxyinosine 3'endonuclease</fullName>
    </alternativeName>
    <alternativeName>
        <fullName evidence="7">Deoxyribonuclease V</fullName>
        <shortName evidence="7">DNase V</shortName>
    </alternativeName>
</protein>
<keyword evidence="4 7" id="KW-0540">Nuclease</keyword>
<comment type="caution">
    <text evidence="8">The sequence shown here is derived from an EMBL/GenBank/DDBJ whole genome shotgun (WGS) entry which is preliminary data.</text>
</comment>
<comment type="similarity">
    <text evidence="7">Belongs to the endonuclease V family.</text>
</comment>
<dbReference type="GO" id="GO:0003727">
    <property type="term" value="F:single-stranded RNA binding"/>
    <property type="evidence" value="ECO:0007669"/>
    <property type="project" value="TreeGrafter"/>
</dbReference>
<evidence type="ECO:0000313" key="9">
    <source>
        <dbReference type="Proteomes" id="UP000244093"/>
    </source>
</evidence>
<dbReference type="Gene3D" id="3.30.2170.10">
    <property type="entry name" value="archaeoglobus fulgidus dsm 4304 superfamily"/>
    <property type="match status" value="1"/>
</dbReference>